<feature type="transmembrane region" description="Helical" evidence="7">
    <location>
        <begin position="122"/>
        <end position="140"/>
    </location>
</feature>
<evidence type="ECO:0000259" key="8">
    <source>
        <dbReference type="PROSITE" id="PS50850"/>
    </source>
</evidence>
<keyword evidence="2" id="KW-0813">Transport</keyword>
<dbReference type="OrthoDB" id="5086884at2759"/>
<accession>A0A1L9SLS3</accession>
<dbReference type="EMBL" id="KV878339">
    <property type="protein sequence ID" value="OJJ48140.1"/>
    <property type="molecule type" value="Genomic_DNA"/>
</dbReference>
<feature type="transmembrane region" description="Helical" evidence="7">
    <location>
        <begin position="92"/>
        <end position="110"/>
    </location>
</feature>
<feature type="transmembrane region" description="Helical" evidence="7">
    <location>
        <begin position="20"/>
        <end position="41"/>
    </location>
</feature>
<dbReference type="PANTHER" id="PTHR23506">
    <property type="entry name" value="GH10249P"/>
    <property type="match status" value="1"/>
</dbReference>
<dbReference type="GO" id="GO:0016020">
    <property type="term" value="C:membrane"/>
    <property type="evidence" value="ECO:0007669"/>
    <property type="project" value="UniProtKB-SubCell"/>
</dbReference>
<dbReference type="Gene3D" id="1.20.1250.20">
    <property type="entry name" value="MFS general substrate transporter like domains"/>
    <property type="match status" value="2"/>
</dbReference>
<name>A0A1L9SLS3_9EURO</name>
<feature type="transmembrane region" description="Helical" evidence="7">
    <location>
        <begin position="325"/>
        <end position="344"/>
    </location>
</feature>
<dbReference type="PROSITE" id="PS50850">
    <property type="entry name" value="MFS"/>
    <property type="match status" value="1"/>
</dbReference>
<feature type="transmembrane region" description="Helical" evidence="7">
    <location>
        <begin position="152"/>
        <end position="173"/>
    </location>
</feature>
<evidence type="ECO:0000313" key="10">
    <source>
        <dbReference type="Proteomes" id="UP000184188"/>
    </source>
</evidence>
<feature type="transmembrane region" description="Helical" evidence="7">
    <location>
        <begin position="418"/>
        <end position="446"/>
    </location>
</feature>
<dbReference type="InterPro" id="IPR011701">
    <property type="entry name" value="MFS"/>
</dbReference>
<dbReference type="InterPro" id="IPR036259">
    <property type="entry name" value="MFS_trans_sf"/>
</dbReference>
<dbReference type="PANTHER" id="PTHR23506:SF23">
    <property type="entry name" value="GH10249P"/>
    <property type="match status" value="1"/>
</dbReference>
<dbReference type="InterPro" id="IPR050930">
    <property type="entry name" value="MFS_Vesicular_Transporter"/>
</dbReference>
<comment type="subcellular location">
    <subcellularLocation>
        <location evidence="1">Membrane</location>
        <topology evidence="1">Multi-pass membrane protein</topology>
    </subcellularLocation>
</comment>
<reference evidence="10" key="1">
    <citation type="journal article" date="2017" name="Genome Biol.">
        <title>Comparative genomics reveals high biological diversity and specific adaptations in the industrially and medically important fungal genus Aspergillus.</title>
        <authorList>
            <person name="de Vries R.P."/>
            <person name="Riley R."/>
            <person name="Wiebenga A."/>
            <person name="Aguilar-Osorio G."/>
            <person name="Amillis S."/>
            <person name="Uchima C.A."/>
            <person name="Anderluh G."/>
            <person name="Asadollahi M."/>
            <person name="Askin M."/>
            <person name="Barry K."/>
            <person name="Battaglia E."/>
            <person name="Bayram O."/>
            <person name="Benocci T."/>
            <person name="Braus-Stromeyer S.A."/>
            <person name="Caldana C."/>
            <person name="Canovas D."/>
            <person name="Cerqueira G.C."/>
            <person name="Chen F."/>
            <person name="Chen W."/>
            <person name="Choi C."/>
            <person name="Clum A."/>
            <person name="Dos Santos R.A."/>
            <person name="Damasio A.R."/>
            <person name="Diallinas G."/>
            <person name="Emri T."/>
            <person name="Fekete E."/>
            <person name="Flipphi M."/>
            <person name="Freyberg S."/>
            <person name="Gallo A."/>
            <person name="Gournas C."/>
            <person name="Habgood R."/>
            <person name="Hainaut M."/>
            <person name="Harispe M.L."/>
            <person name="Henrissat B."/>
            <person name="Hilden K.S."/>
            <person name="Hope R."/>
            <person name="Hossain A."/>
            <person name="Karabika E."/>
            <person name="Karaffa L."/>
            <person name="Karanyi Z."/>
            <person name="Krasevec N."/>
            <person name="Kuo A."/>
            <person name="Kusch H."/>
            <person name="LaButti K."/>
            <person name="Lagendijk E.L."/>
            <person name="Lapidus A."/>
            <person name="Levasseur A."/>
            <person name="Lindquist E."/>
            <person name="Lipzen A."/>
            <person name="Logrieco A.F."/>
            <person name="MacCabe A."/>
            <person name="Maekelae M.R."/>
            <person name="Malavazi I."/>
            <person name="Melin P."/>
            <person name="Meyer V."/>
            <person name="Mielnichuk N."/>
            <person name="Miskei M."/>
            <person name="Molnar A.P."/>
            <person name="Mule G."/>
            <person name="Ngan C.Y."/>
            <person name="Orejas M."/>
            <person name="Orosz E."/>
            <person name="Ouedraogo J.P."/>
            <person name="Overkamp K.M."/>
            <person name="Park H.-S."/>
            <person name="Perrone G."/>
            <person name="Piumi F."/>
            <person name="Punt P.J."/>
            <person name="Ram A.F."/>
            <person name="Ramon A."/>
            <person name="Rauscher S."/>
            <person name="Record E."/>
            <person name="Riano-Pachon D.M."/>
            <person name="Robert V."/>
            <person name="Roehrig J."/>
            <person name="Ruller R."/>
            <person name="Salamov A."/>
            <person name="Salih N.S."/>
            <person name="Samson R.A."/>
            <person name="Sandor E."/>
            <person name="Sanguinetti M."/>
            <person name="Schuetze T."/>
            <person name="Sepcic K."/>
            <person name="Shelest E."/>
            <person name="Sherlock G."/>
            <person name="Sophianopoulou V."/>
            <person name="Squina F.M."/>
            <person name="Sun H."/>
            <person name="Susca A."/>
            <person name="Todd R.B."/>
            <person name="Tsang A."/>
            <person name="Unkles S.E."/>
            <person name="van de Wiele N."/>
            <person name="van Rossen-Uffink D."/>
            <person name="Oliveira J.V."/>
            <person name="Vesth T.C."/>
            <person name="Visser J."/>
            <person name="Yu J.-H."/>
            <person name="Zhou M."/>
            <person name="Andersen M.R."/>
            <person name="Archer D.B."/>
            <person name="Baker S.E."/>
            <person name="Benoit I."/>
            <person name="Brakhage A.A."/>
            <person name="Braus G.H."/>
            <person name="Fischer R."/>
            <person name="Frisvad J.C."/>
            <person name="Goldman G.H."/>
            <person name="Houbraken J."/>
            <person name="Oakley B."/>
            <person name="Pocsi I."/>
            <person name="Scazzocchio C."/>
            <person name="Seiboth B."/>
            <person name="vanKuyk P.A."/>
            <person name="Wortman J."/>
            <person name="Dyer P.S."/>
            <person name="Grigoriev I.V."/>
        </authorList>
    </citation>
    <scope>NUCLEOTIDE SEQUENCE [LARGE SCALE GENOMIC DNA]</scope>
    <source>
        <strain evidence="10">CBS 506.65</strain>
    </source>
</reference>
<evidence type="ECO:0000256" key="6">
    <source>
        <dbReference type="SAM" id="MobiDB-lite"/>
    </source>
</evidence>
<dbReference type="InterPro" id="IPR020846">
    <property type="entry name" value="MFS_dom"/>
</dbReference>
<evidence type="ECO:0000256" key="4">
    <source>
        <dbReference type="ARBA" id="ARBA00022989"/>
    </source>
</evidence>
<proteinExistence type="predicted"/>
<evidence type="ECO:0000256" key="2">
    <source>
        <dbReference type="ARBA" id="ARBA00022448"/>
    </source>
</evidence>
<keyword evidence="3 7" id="KW-0812">Transmembrane</keyword>
<dbReference type="SUPFAM" id="SSF103473">
    <property type="entry name" value="MFS general substrate transporter"/>
    <property type="match status" value="1"/>
</dbReference>
<evidence type="ECO:0000256" key="1">
    <source>
        <dbReference type="ARBA" id="ARBA00004141"/>
    </source>
</evidence>
<dbReference type="Pfam" id="PF07690">
    <property type="entry name" value="MFS_1"/>
    <property type="match status" value="1"/>
</dbReference>
<feature type="transmembrane region" description="Helical" evidence="7">
    <location>
        <begin position="376"/>
        <end position="397"/>
    </location>
</feature>
<evidence type="ECO:0000313" key="9">
    <source>
        <dbReference type="EMBL" id="OJJ48140.1"/>
    </source>
</evidence>
<dbReference type="VEuPathDB" id="FungiDB:ASPZODRAFT_130079"/>
<dbReference type="GeneID" id="34608891"/>
<organism evidence="9 10">
    <name type="scientific">Penicilliopsis zonata CBS 506.65</name>
    <dbReference type="NCBI Taxonomy" id="1073090"/>
    <lineage>
        <taxon>Eukaryota</taxon>
        <taxon>Fungi</taxon>
        <taxon>Dikarya</taxon>
        <taxon>Ascomycota</taxon>
        <taxon>Pezizomycotina</taxon>
        <taxon>Eurotiomycetes</taxon>
        <taxon>Eurotiomycetidae</taxon>
        <taxon>Eurotiales</taxon>
        <taxon>Aspergillaceae</taxon>
        <taxon>Penicilliopsis</taxon>
    </lineage>
</organism>
<feature type="domain" description="Major facilitator superfamily (MFS) profile" evidence="8">
    <location>
        <begin position="21"/>
        <end position="482"/>
    </location>
</feature>
<evidence type="ECO:0000256" key="3">
    <source>
        <dbReference type="ARBA" id="ARBA00022692"/>
    </source>
</evidence>
<keyword evidence="10" id="KW-1185">Reference proteome</keyword>
<evidence type="ECO:0000256" key="5">
    <source>
        <dbReference type="ARBA" id="ARBA00023136"/>
    </source>
</evidence>
<feature type="transmembrane region" description="Helical" evidence="7">
    <location>
        <begin position="288"/>
        <end position="305"/>
    </location>
</feature>
<feature type="region of interest" description="Disordered" evidence="6">
    <location>
        <begin position="237"/>
        <end position="263"/>
    </location>
</feature>
<feature type="transmembrane region" description="Helical" evidence="7">
    <location>
        <begin position="458"/>
        <end position="478"/>
    </location>
</feature>
<protein>
    <recommendedName>
        <fullName evidence="8">Major facilitator superfamily (MFS) profile domain-containing protein</fullName>
    </recommendedName>
</protein>
<dbReference type="CDD" id="cd17325">
    <property type="entry name" value="MFS_MdtG_SLC18_like"/>
    <property type="match status" value="1"/>
</dbReference>
<feature type="transmembrane region" description="Helical" evidence="7">
    <location>
        <begin position="179"/>
        <end position="199"/>
    </location>
</feature>
<dbReference type="RefSeq" id="XP_022582650.1">
    <property type="nucleotide sequence ID" value="XM_022722426.1"/>
</dbReference>
<feature type="transmembrane region" description="Helical" evidence="7">
    <location>
        <begin position="61"/>
        <end position="80"/>
    </location>
</feature>
<sequence length="492" mass="52259">MSDAVTRPPVFLKQRSSTNFILFTICLALFTDGFLYAVVIPTLPFVLVEQSGVPEEDVQKWSSWMLSIFGGATLLASPLCGWMADNLPSRRIPLLVGLSMQAGSTVLYSIHPDKYLMLAARGLQGLSAAVIFTVGLALLVDTVGHANIGRDAGMALSSANLGVLISPPLGGFVYKQFGYYGVVIMMVGLVIVDIFLRLVMIEKKHAQKWLQPDPVSPINGDEFHTTYGTMDETNAKKITGEGDASSSSSFPPSSLPSSSEESPLIAQKQEQGKAVAVPLFHLLKTPRIRAIVYGTFVSYVLLSGFDSDLPVFVKLRFHWDSFQAGIIFLGIALPSLGGPIAGFISDRIGAGMLASISCAVGAICTVGVVFVRQNTIFDISLLCVLTTGIGAAINFVLSPIAGDLALTVEKMEEKRPGLFGPMGAYAQAFSLFNCAIAAGTVVGPLWTGLGISQLGWGYTNLVMGAMALSAAIVLALFVQDRPLRLKPVGGSV</sequence>
<keyword evidence="5 7" id="KW-0472">Membrane</keyword>
<feature type="compositionally biased region" description="Low complexity" evidence="6">
    <location>
        <begin position="245"/>
        <end position="263"/>
    </location>
</feature>
<dbReference type="AlphaFoldDB" id="A0A1L9SLS3"/>
<evidence type="ECO:0000256" key="7">
    <source>
        <dbReference type="SAM" id="Phobius"/>
    </source>
</evidence>
<keyword evidence="4 7" id="KW-1133">Transmembrane helix</keyword>
<gene>
    <name evidence="9" type="ORF">ASPZODRAFT_130079</name>
</gene>
<dbReference type="Proteomes" id="UP000184188">
    <property type="component" value="Unassembled WGS sequence"/>
</dbReference>
<dbReference type="STRING" id="1073090.A0A1L9SLS3"/>
<dbReference type="GO" id="GO:0022857">
    <property type="term" value="F:transmembrane transporter activity"/>
    <property type="evidence" value="ECO:0007669"/>
    <property type="project" value="InterPro"/>
</dbReference>
<feature type="transmembrane region" description="Helical" evidence="7">
    <location>
        <begin position="351"/>
        <end position="370"/>
    </location>
</feature>